<gene>
    <name evidence="2" type="ORF">J3U87_17830</name>
</gene>
<dbReference type="AlphaFoldDB" id="A0A8A4TYJ9"/>
<organism evidence="2 3">
    <name type="scientific">Sulfidibacter corallicola</name>
    <dbReference type="NCBI Taxonomy" id="2818388"/>
    <lineage>
        <taxon>Bacteria</taxon>
        <taxon>Pseudomonadati</taxon>
        <taxon>Acidobacteriota</taxon>
        <taxon>Holophagae</taxon>
        <taxon>Acanthopleuribacterales</taxon>
        <taxon>Acanthopleuribacteraceae</taxon>
        <taxon>Sulfidibacter</taxon>
    </lineage>
</organism>
<accession>A0A8A4TYJ9</accession>
<proteinExistence type="predicted"/>
<evidence type="ECO:0000313" key="3">
    <source>
        <dbReference type="Proteomes" id="UP000663929"/>
    </source>
</evidence>
<dbReference type="KEGG" id="scor:J3U87_17830"/>
<dbReference type="EMBL" id="CP071793">
    <property type="protein sequence ID" value="QTD54308.1"/>
    <property type="molecule type" value="Genomic_DNA"/>
</dbReference>
<dbReference type="RefSeq" id="WP_237384404.1">
    <property type="nucleotide sequence ID" value="NZ_CP071793.1"/>
</dbReference>
<dbReference type="InterPro" id="IPR007791">
    <property type="entry name" value="DjlA_N"/>
</dbReference>
<dbReference type="Proteomes" id="UP000663929">
    <property type="component" value="Chromosome"/>
</dbReference>
<keyword evidence="3" id="KW-1185">Reference proteome</keyword>
<evidence type="ECO:0000259" key="1">
    <source>
        <dbReference type="Pfam" id="PF05099"/>
    </source>
</evidence>
<dbReference type="Pfam" id="PF05099">
    <property type="entry name" value="TerB"/>
    <property type="match status" value="1"/>
</dbReference>
<dbReference type="Gene3D" id="1.10.3680.10">
    <property type="entry name" value="TerB-like"/>
    <property type="match status" value="1"/>
</dbReference>
<dbReference type="SUPFAM" id="SSF158682">
    <property type="entry name" value="TerB-like"/>
    <property type="match status" value="1"/>
</dbReference>
<name>A0A8A4TYJ9_SULCO</name>
<feature type="domain" description="Co-chaperone DjlA N-terminal" evidence="1">
    <location>
        <begin position="28"/>
        <end position="141"/>
    </location>
</feature>
<evidence type="ECO:0000313" key="2">
    <source>
        <dbReference type="EMBL" id="QTD54308.1"/>
    </source>
</evidence>
<dbReference type="CDD" id="cd07313">
    <property type="entry name" value="terB_like_2"/>
    <property type="match status" value="1"/>
</dbReference>
<sequence>MSLFTRLLDMFSNEPEQQEADDPLLVRAALLLETACFDDDFAPSERQLIVRLLEHKYQLEPSEIKELFETANQRRSERHDIFVFTNRINEVLSLEERAELMTEIWQVIFADDKVTPEEEHLARRLRTLLRLDHQHWAKAKQDARIRNKESTPES</sequence>
<protein>
    <submittedName>
        <fullName evidence="2">TerB family tellurite resistance protein</fullName>
    </submittedName>
</protein>
<dbReference type="InterPro" id="IPR029024">
    <property type="entry name" value="TerB-like"/>
</dbReference>
<reference evidence="2" key="1">
    <citation type="submission" date="2021-03" db="EMBL/GenBank/DDBJ databases">
        <title>Acanthopleuribacteraceae sp. M133.</title>
        <authorList>
            <person name="Wang G."/>
        </authorList>
    </citation>
    <scope>NUCLEOTIDE SEQUENCE</scope>
    <source>
        <strain evidence="2">M133</strain>
    </source>
</reference>